<dbReference type="AlphaFoldDB" id="A0A562M121"/>
<name>A0A562M121_9GAMM</name>
<sequence>MADPVNQNSIFKVDNRDDTAAIVGEPDGLSGAGSRITRTVGVAAHGHADHPLFRLLRAGAGTLATALWPARCLVCGDPGEDGRDLCGRCDRQLPWSGPACVRCGLPLPAALPGEAATCTLCEHEPPPIRHTHAAFTYAAPVDRLLPRLKFHGDLATGRLCARLMAERFAELPLPDALVPVPLHGKRLRERGYNQAREIAAPLAQQMGVPLRDRLLQRIRHTRPQSKLDADARQANLCDAFAVRDTGPLPAHVVLVDDVMTTGATLHAAAWALREAGVRRVDAWVVARAL</sequence>
<dbReference type="Pfam" id="PF00156">
    <property type="entry name" value="Pribosyltran"/>
    <property type="match status" value="1"/>
</dbReference>
<dbReference type="Gene3D" id="3.40.50.2020">
    <property type="match status" value="1"/>
</dbReference>
<dbReference type="CDD" id="cd06223">
    <property type="entry name" value="PRTases_typeI"/>
    <property type="match status" value="1"/>
</dbReference>
<feature type="domain" description="Phosphoribosyltransferase" evidence="2">
    <location>
        <begin position="197"/>
        <end position="286"/>
    </location>
</feature>
<dbReference type="Proteomes" id="UP000316471">
    <property type="component" value="Unassembled WGS sequence"/>
</dbReference>
<dbReference type="Pfam" id="PF18912">
    <property type="entry name" value="DZR_2"/>
    <property type="match status" value="1"/>
</dbReference>
<protein>
    <submittedName>
        <fullName evidence="4">ComF family protein</fullName>
    </submittedName>
</protein>
<dbReference type="SUPFAM" id="SSF53271">
    <property type="entry name" value="PRTase-like"/>
    <property type="match status" value="1"/>
</dbReference>
<dbReference type="PANTHER" id="PTHR47505">
    <property type="entry name" value="DNA UTILIZATION PROTEIN YHGH"/>
    <property type="match status" value="1"/>
</dbReference>
<evidence type="ECO:0000259" key="3">
    <source>
        <dbReference type="Pfam" id="PF18912"/>
    </source>
</evidence>
<comment type="caution">
    <text evidence="4">The sequence shown here is derived from an EMBL/GenBank/DDBJ whole genome shotgun (WGS) entry which is preliminary data.</text>
</comment>
<gene>
    <name evidence="4" type="ORF">IP93_00743</name>
</gene>
<dbReference type="InterPro" id="IPR029057">
    <property type="entry name" value="PRTase-like"/>
</dbReference>
<accession>A0A562M121</accession>
<organism evidence="4 5">
    <name type="scientific">Aerolutibacter ruishenii</name>
    <dbReference type="NCBI Taxonomy" id="686800"/>
    <lineage>
        <taxon>Bacteria</taxon>
        <taxon>Pseudomonadati</taxon>
        <taxon>Pseudomonadota</taxon>
        <taxon>Gammaproteobacteria</taxon>
        <taxon>Lysobacterales</taxon>
        <taxon>Lysobacteraceae</taxon>
        <taxon>Aerolutibacter</taxon>
    </lineage>
</organism>
<evidence type="ECO:0000313" key="4">
    <source>
        <dbReference type="EMBL" id="TWI13580.1"/>
    </source>
</evidence>
<dbReference type="PANTHER" id="PTHR47505:SF1">
    <property type="entry name" value="DNA UTILIZATION PROTEIN YHGH"/>
    <property type="match status" value="1"/>
</dbReference>
<feature type="domain" description="Double zinc ribbon" evidence="3">
    <location>
        <begin position="65"/>
        <end position="121"/>
    </location>
</feature>
<evidence type="ECO:0000313" key="5">
    <source>
        <dbReference type="Proteomes" id="UP000316471"/>
    </source>
</evidence>
<keyword evidence="5" id="KW-1185">Reference proteome</keyword>
<evidence type="ECO:0000259" key="2">
    <source>
        <dbReference type="Pfam" id="PF00156"/>
    </source>
</evidence>
<evidence type="ECO:0000256" key="1">
    <source>
        <dbReference type="ARBA" id="ARBA00008007"/>
    </source>
</evidence>
<dbReference type="InterPro" id="IPR051910">
    <property type="entry name" value="ComF/GntX_DNA_util-trans"/>
</dbReference>
<dbReference type="InterPro" id="IPR044005">
    <property type="entry name" value="DZR_2"/>
</dbReference>
<dbReference type="EMBL" id="VLKP01000002">
    <property type="protein sequence ID" value="TWI13580.1"/>
    <property type="molecule type" value="Genomic_DNA"/>
</dbReference>
<proteinExistence type="inferred from homology"/>
<dbReference type="OrthoDB" id="9793412at2"/>
<comment type="similarity">
    <text evidence="1">Belongs to the ComF/GntX family.</text>
</comment>
<dbReference type="InterPro" id="IPR000836">
    <property type="entry name" value="PRTase_dom"/>
</dbReference>
<reference evidence="4 5" key="1">
    <citation type="journal article" date="2015" name="Stand. Genomic Sci.">
        <title>Genomic Encyclopedia of Bacterial and Archaeal Type Strains, Phase III: the genomes of soil and plant-associated and newly described type strains.</title>
        <authorList>
            <person name="Whitman W.B."/>
            <person name="Woyke T."/>
            <person name="Klenk H.P."/>
            <person name="Zhou Y."/>
            <person name="Lilburn T.G."/>
            <person name="Beck B.J."/>
            <person name="De Vos P."/>
            <person name="Vandamme P."/>
            <person name="Eisen J.A."/>
            <person name="Garrity G."/>
            <person name="Hugenholtz P."/>
            <person name="Kyrpides N.C."/>
        </authorList>
    </citation>
    <scope>NUCLEOTIDE SEQUENCE [LARGE SCALE GENOMIC DNA]</scope>
    <source>
        <strain evidence="4 5">CGMCC 1.10136</strain>
    </source>
</reference>